<evidence type="ECO:0000313" key="1">
    <source>
        <dbReference type="EMBL" id="AFM26700.1"/>
    </source>
</evidence>
<accession>I4CAV9</accession>
<dbReference type="EMBL" id="CP003360">
    <property type="protein sequence ID" value="AFM26700.1"/>
    <property type="molecule type" value="Genomic_DNA"/>
</dbReference>
<name>I4CAV9_DESTA</name>
<dbReference type="AlphaFoldDB" id="I4CAV9"/>
<dbReference type="RefSeq" id="WP_014811826.1">
    <property type="nucleotide sequence ID" value="NC_018025.1"/>
</dbReference>
<sequence>MVDKPDKPLIPSRVLLLGEQSIPQELLDTLEDAHLQIFMREPDPALWPREMEALVQYIAPRDRIAFDLSKIMPLHDSTIVKPLQNWAQSVLNDLSERNASHTDHSESVLEEMLKYLEGVLVQGLNRSRKI</sequence>
<protein>
    <submittedName>
        <fullName evidence="1">Uncharacterized protein</fullName>
    </submittedName>
</protein>
<dbReference type="STRING" id="706587.Desti_4061"/>
<reference evidence="2" key="1">
    <citation type="submission" date="2012-06" db="EMBL/GenBank/DDBJ databases">
        <title>Complete sequence of chromosome of Desulfomonile tiedjei DSM 6799.</title>
        <authorList>
            <person name="Lucas S."/>
            <person name="Copeland A."/>
            <person name="Lapidus A."/>
            <person name="Glavina del Rio T."/>
            <person name="Dalin E."/>
            <person name="Tice H."/>
            <person name="Bruce D."/>
            <person name="Goodwin L."/>
            <person name="Pitluck S."/>
            <person name="Peters L."/>
            <person name="Ovchinnikova G."/>
            <person name="Zeytun A."/>
            <person name="Lu M."/>
            <person name="Kyrpides N."/>
            <person name="Mavromatis K."/>
            <person name="Ivanova N."/>
            <person name="Brettin T."/>
            <person name="Detter J.C."/>
            <person name="Han C."/>
            <person name="Larimer F."/>
            <person name="Land M."/>
            <person name="Hauser L."/>
            <person name="Markowitz V."/>
            <person name="Cheng J.-F."/>
            <person name="Hugenholtz P."/>
            <person name="Woyke T."/>
            <person name="Wu D."/>
            <person name="Spring S."/>
            <person name="Schroeder M."/>
            <person name="Brambilla E."/>
            <person name="Klenk H.-P."/>
            <person name="Eisen J.A."/>
        </authorList>
    </citation>
    <scope>NUCLEOTIDE SEQUENCE [LARGE SCALE GENOMIC DNA]</scope>
    <source>
        <strain evidence="2">ATCC 49306 / DSM 6799 / DCB-1</strain>
    </source>
</reference>
<dbReference type="KEGG" id="dti:Desti_4061"/>
<keyword evidence="2" id="KW-1185">Reference proteome</keyword>
<dbReference type="HOGENOM" id="CLU_1934662_0_0_7"/>
<evidence type="ECO:0000313" key="2">
    <source>
        <dbReference type="Proteomes" id="UP000006055"/>
    </source>
</evidence>
<proteinExistence type="predicted"/>
<dbReference type="Proteomes" id="UP000006055">
    <property type="component" value="Chromosome"/>
</dbReference>
<gene>
    <name evidence="1" type="ordered locus">Desti_4061</name>
</gene>
<organism evidence="1 2">
    <name type="scientific">Desulfomonile tiedjei (strain ATCC 49306 / DSM 6799 / DCB-1)</name>
    <dbReference type="NCBI Taxonomy" id="706587"/>
    <lineage>
        <taxon>Bacteria</taxon>
        <taxon>Pseudomonadati</taxon>
        <taxon>Thermodesulfobacteriota</taxon>
        <taxon>Desulfomonilia</taxon>
        <taxon>Desulfomonilales</taxon>
        <taxon>Desulfomonilaceae</taxon>
        <taxon>Desulfomonile</taxon>
    </lineage>
</organism>